<dbReference type="AlphaFoldDB" id="A0A5B7I3I9"/>
<proteinExistence type="predicted"/>
<gene>
    <name evidence="1" type="ORF">E2C01_073633</name>
</gene>
<reference evidence="1 2" key="1">
    <citation type="submission" date="2019-05" db="EMBL/GenBank/DDBJ databases">
        <title>Another draft genome of Portunus trituberculatus and its Hox gene families provides insights of decapod evolution.</title>
        <authorList>
            <person name="Jeong J.-H."/>
            <person name="Song I."/>
            <person name="Kim S."/>
            <person name="Choi T."/>
            <person name="Kim D."/>
            <person name="Ryu S."/>
            <person name="Kim W."/>
        </authorList>
    </citation>
    <scope>NUCLEOTIDE SEQUENCE [LARGE SCALE GENOMIC DNA]</scope>
    <source>
        <tissue evidence="1">Muscle</tissue>
    </source>
</reference>
<protein>
    <submittedName>
        <fullName evidence="1">Uncharacterized protein</fullName>
    </submittedName>
</protein>
<comment type="caution">
    <text evidence="1">The sequence shown here is derived from an EMBL/GenBank/DDBJ whole genome shotgun (WGS) entry which is preliminary data.</text>
</comment>
<name>A0A5B7I3I9_PORTR</name>
<dbReference type="EMBL" id="VSRR010050296">
    <property type="protein sequence ID" value="MPC79120.1"/>
    <property type="molecule type" value="Genomic_DNA"/>
</dbReference>
<organism evidence="1 2">
    <name type="scientific">Portunus trituberculatus</name>
    <name type="common">Swimming crab</name>
    <name type="synonym">Neptunus trituberculatus</name>
    <dbReference type="NCBI Taxonomy" id="210409"/>
    <lineage>
        <taxon>Eukaryota</taxon>
        <taxon>Metazoa</taxon>
        <taxon>Ecdysozoa</taxon>
        <taxon>Arthropoda</taxon>
        <taxon>Crustacea</taxon>
        <taxon>Multicrustacea</taxon>
        <taxon>Malacostraca</taxon>
        <taxon>Eumalacostraca</taxon>
        <taxon>Eucarida</taxon>
        <taxon>Decapoda</taxon>
        <taxon>Pleocyemata</taxon>
        <taxon>Brachyura</taxon>
        <taxon>Eubrachyura</taxon>
        <taxon>Portunoidea</taxon>
        <taxon>Portunidae</taxon>
        <taxon>Portuninae</taxon>
        <taxon>Portunus</taxon>
    </lineage>
</organism>
<keyword evidence="2" id="KW-1185">Reference proteome</keyword>
<evidence type="ECO:0000313" key="1">
    <source>
        <dbReference type="EMBL" id="MPC79120.1"/>
    </source>
</evidence>
<accession>A0A5B7I3I9</accession>
<dbReference type="Proteomes" id="UP000324222">
    <property type="component" value="Unassembled WGS sequence"/>
</dbReference>
<sequence length="73" mass="7876">MSVAVKEAREWPSGVSSGRVRLIRLVAKRGALSLSSSSNTLTHAESMWRASCHPASPWDADVVKAKISAARTR</sequence>
<evidence type="ECO:0000313" key="2">
    <source>
        <dbReference type="Proteomes" id="UP000324222"/>
    </source>
</evidence>